<keyword evidence="1" id="KW-1133">Transmembrane helix</keyword>
<feature type="transmembrane region" description="Helical" evidence="1">
    <location>
        <begin position="121"/>
        <end position="143"/>
    </location>
</feature>
<dbReference type="PANTHER" id="PTHR46891:SF10">
    <property type="entry name" value="SERPENTINE RECEPTOR, CLASS H"/>
    <property type="match status" value="1"/>
</dbReference>
<name>A0A9P1IY26_9PELO</name>
<feature type="transmembrane region" description="Helical" evidence="1">
    <location>
        <begin position="363"/>
        <end position="384"/>
    </location>
</feature>
<feature type="transmembrane region" description="Helical" evidence="1">
    <location>
        <begin position="271"/>
        <end position="293"/>
    </location>
</feature>
<feature type="transmembrane region" description="Helical" evidence="1">
    <location>
        <begin position="20"/>
        <end position="41"/>
    </location>
</feature>
<feature type="transmembrane region" description="Helical" evidence="1">
    <location>
        <begin position="199"/>
        <end position="219"/>
    </location>
</feature>
<evidence type="ECO:0000313" key="3">
    <source>
        <dbReference type="Proteomes" id="UP001152747"/>
    </source>
</evidence>
<dbReference type="Proteomes" id="UP001152747">
    <property type="component" value="Unassembled WGS sequence"/>
</dbReference>
<proteinExistence type="predicted"/>
<dbReference type="InterPro" id="IPR019422">
    <property type="entry name" value="7TM_GPCR_serpentine_rcpt_Srh"/>
</dbReference>
<feature type="transmembrane region" description="Helical" evidence="1">
    <location>
        <begin position="155"/>
        <end position="178"/>
    </location>
</feature>
<dbReference type="PANTHER" id="PTHR46891">
    <property type="entry name" value="SERPENTINE RECEPTOR, CLASS H-RELATED"/>
    <property type="match status" value="1"/>
</dbReference>
<evidence type="ECO:0008006" key="4">
    <source>
        <dbReference type="Google" id="ProtNLM"/>
    </source>
</evidence>
<keyword evidence="1" id="KW-0472">Membrane</keyword>
<keyword evidence="1" id="KW-0812">Transmembrane</keyword>
<feature type="transmembrane region" description="Helical" evidence="1">
    <location>
        <begin position="84"/>
        <end position="109"/>
    </location>
</feature>
<accession>A0A9P1IY26</accession>
<comment type="caution">
    <text evidence="2">The sequence shown here is derived from an EMBL/GenBank/DDBJ whole genome shotgun (WGS) entry which is preliminary data.</text>
</comment>
<dbReference type="EMBL" id="CANHGI010000005">
    <property type="protein sequence ID" value="CAI5453169.1"/>
    <property type="molecule type" value="Genomic_DNA"/>
</dbReference>
<sequence>MEKQDNHFSFFETPNFVRQSAHILSIFTVPIYWLGFYCILYKTPENVKSVKNCMLITFVLCFIQDIDLTFLTIPYVLIPSYSGFPIGIMSYFGISVKYQTYVGLLLIYVLSQLTQSLQKRLFFGVCVQVLLPFVSLIVPLLYIVYSSIFEYYNQILNNFGVLCMLLHGFLSGLTMLLIHRPYRDVLFSKFKKKKMASSVVRCFIQDIDLTFLTVPFILLPSYSGFPVGIMSHVGVSIKTQTVIGVFIIYGVLTSIAGILQNQYHLIKKVKMNPLIIQFLLYFINILTCAFSLFDIFTKTPNQAEARERVFKSLPPLYPTIYEYDLFVITEDLAFVSKYIIFLISLVQEGTFSYLESPEFLKNAGHFVSLISIPIYFLGFYCILYKTPDYVKSVKNCMMITCLWCFIQDIDLTFLTVPFVLIPRYAGFPVRCLSKFQ</sequence>
<reference evidence="2" key="1">
    <citation type="submission" date="2022-11" db="EMBL/GenBank/DDBJ databases">
        <authorList>
            <person name="Kikuchi T."/>
        </authorList>
    </citation>
    <scope>NUCLEOTIDE SEQUENCE</scope>
    <source>
        <strain evidence="2">PS1010</strain>
    </source>
</reference>
<evidence type="ECO:0000313" key="2">
    <source>
        <dbReference type="EMBL" id="CAI5453169.1"/>
    </source>
</evidence>
<dbReference type="Pfam" id="PF10318">
    <property type="entry name" value="7TM_GPCR_Srh"/>
    <property type="match status" value="4"/>
</dbReference>
<feature type="transmembrane region" description="Helical" evidence="1">
    <location>
        <begin position="239"/>
        <end position="259"/>
    </location>
</feature>
<gene>
    <name evidence="2" type="ORF">CAMP_LOCUS15806</name>
</gene>
<dbReference type="AlphaFoldDB" id="A0A9P1IY26"/>
<feature type="transmembrane region" description="Helical" evidence="1">
    <location>
        <begin position="53"/>
        <end position="78"/>
    </location>
</feature>
<protein>
    <recommendedName>
        <fullName evidence="4">Serpentine Receptor, class H</fullName>
    </recommendedName>
</protein>
<keyword evidence="3" id="KW-1185">Reference proteome</keyword>
<organism evidence="2 3">
    <name type="scientific">Caenorhabditis angaria</name>
    <dbReference type="NCBI Taxonomy" id="860376"/>
    <lineage>
        <taxon>Eukaryota</taxon>
        <taxon>Metazoa</taxon>
        <taxon>Ecdysozoa</taxon>
        <taxon>Nematoda</taxon>
        <taxon>Chromadorea</taxon>
        <taxon>Rhabditida</taxon>
        <taxon>Rhabditina</taxon>
        <taxon>Rhabditomorpha</taxon>
        <taxon>Rhabditoidea</taxon>
        <taxon>Rhabditidae</taxon>
        <taxon>Peloderinae</taxon>
        <taxon>Caenorhabditis</taxon>
    </lineage>
</organism>
<evidence type="ECO:0000256" key="1">
    <source>
        <dbReference type="SAM" id="Phobius"/>
    </source>
</evidence>